<protein>
    <recommendedName>
        <fullName evidence="1">MAE-28990/MAE-18760-like HEPN domain-containing protein</fullName>
    </recommendedName>
</protein>
<dbReference type="STRING" id="1884381.SAMN05518846_11166"/>
<dbReference type="AlphaFoldDB" id="A0A1I3YCP2"/>
<keyword evidence="3" id="KW-1185">Reference proteome</keyword>
<proteinExistence type="predicted"/>
<evidence type="ECO:0000313" key="2">
    <source>
        <dbReference type="EMBL" id="SFK29582.1"/>
    </source>
</evidence>
<feature type="domain" description="MAE-28990/MAE-18760-like HEPN" evidence="1">
    <location>
        <begin position="11"/>
        <end position="217"/>
    </location>
</feature>
<organism evidence="2 3">
    <name type="scientific">Brevibacillus centrosporus</name>
    <dbReference type="NCBI Taxonomy" id="54910"/>
    <lineage>
        <taxon>Bacteria</taxon>
        <taxon>Bacillati</taxon>
        <taxon>Bacillota</taxon>
        <taxon>Bacilli</taxon>
        <taxon>Bacillales</taxon>
        <taxon>Paenibacillaceae</taxon>
        <taxon>Brevibacillus</taxon>
    </lineage>
</organism>
<accession>A0A1I3YCP2</accession>
<dbReference type="RefSeq" id="WP_092271635.1">
    <property type="nucleotide sequence ID" value="NZ_FORT01000011.1"/>
</dbReference>
<evidence type="ECO:0000259" key="1">
    <source>
        <dbReference type="Pfam" id="PF18737"/>
    </source>
</evidence>
<name>A0A1I3YCP2_9BACL</name>
<sequence>MSETLPLEKVLKDIERDFEWRQNELFHARELYLTSNSEIHKKIILRSLVMLLYAHFEGFTKFCLQSYIEALKDMNICCHHIRSELIAYSLRQNFKSLMGKGSVQDRKKFVSEFREIFSSSLPLERMEIDTRSNLKSTVLSEIIEELGLELPGGREAFFDKKITGNIDTVTNKRNAVAHGRGVSISSFEKYVELEKDVLFVLNQVVRIVEHNLSAKTYTITDIAQ</sequence>
<reference evidence="3" key="1">
    <citation type="submission" date="2016-10" db="EMBL/GenBank/DDBJ databases">
        <authorList>
            <person name="Varghese N."/>
            <person name="Submissions S."/>
        </authorList>
    </citation>
    <scope>NUCLEOTIDE SEQUENCE [LARGE SCALE GENOMIC DNA]</scope>
    <source>
        <strain evidence="3">OK042</strain>
    </source>
</reference>
<dbReference type="InterPro" id="IPR040788">
    <property type="entry name" value="HEPN_MAE_28990"/>
</dbReference>
<dbReference type="Pfam" id="PF18737">
    <property type="entry name" value="HEPN_MAE_28990"/>
    <property type="match status" value="1"/>
</dbReference>
<dbReference type="EMBL" id="FORT01000011">
    <property type="protein sequence ID" value="SFK29582.1"/>
    <property type="molecule type" value="Genomic_DNA"/>
</dbReference>
<dbReference type="Proteomes" id="UP000198915">
    <property type="component" value="Unassembled WGS sequence"/>
</dbReference>
<gene>
    <name evidence="2" type="ORF">SAMN05518846_11166</name>
</gene>
<evidence type="ECO:0000313" key="3">
    <source>
        <dbReference type="Proteomes" id="UP000198915"/>
    </source>
</evidence>